<sequence>MLTVSTHSGLVVDGWVVDREVWVRVLGYNPTLKEAQSMIDSVDADGNGYIDFNEFAAMMLESLGALEYQKAQIDEAFKFLDQDGNGWISHEELRTALTTRGDKLDEAEFERIINELDADKDGKIYYEELAAKMCKPLFQTDLRKIDQA</sequence>
<dbReference type="EMBL" id="BMAT01006695">
    <property type="protein sequence ID" value="GFS18246.1"/>
    <property type="molecule type" value="Genomic_DNA"/>
</dbReference>
<keyword evidence="3" id="KW-0514">Muscle protein</keyword>
<dbReference type="AlphaFoldDB" id="A0AAV4JCC0"/>
<dbReference type="InterPro" id="IPR011992">
    <property type="entry name" value="EF-hand-dom_pair"/>
</dbReference>
<feature type="domain" description="EF-hand" evidence="4">
    <location>
        <begin position="68"/>
        <end position="103"/>
    </location>
</feature>
<accession>A0AAV4JCC0</accession>
<dbReference type="InterPro" id="IPR018247">
    <property type="entry name" value="EF_Hand_1_Ca_BS"/>
</dbReference>
<feature type="domain" description="EF-hand" evidence="4">
    <location>
        <begin position="104"/>
        <end position="139"/>
    </location>
</feature>
<dbReference type="Pfam" id="PF13499">
    <property type="entry name" value="EF-hand_7"/>
    <property type="match status" value="1"/>
</dbReference>
<dbReference type="Proteomes" id="UP000762676">
    <property type="component" value="Unassembled WGS sequence"/>
</dbReference>
<dbReference type="GO" id="GO:0005509">
    <property type="term" value="F:calcium ion binding"/>
    <property type="evidence" value="ECO:0007669"/>
    <property type="project" value="InterPro"/>
</dbReference>
<evidence type="ECO:0000313" key="6">
    <source>
        <dbReference type="Proteomes" id="UP000762676"/>
    </source>
</evidence>
<dbReference type="PANTHER" id="PTHR23048:SF0">
    <property type="entry name" value="CALMODULIN LIKE 3"/>
    <property type="match status" value="1"/>
</dbReference>
<evidence type="ECO:0000313" key="5">
    <source>
        <dbReference type="EMBL" id="GFS18246.1"/>
    </source>
</evidence>
<dbReference type="InterPro" id="IPR002048">
    <property type="entry name" value="EF_hand_dom"/>
</dbReference>
<dbReference type="InterPro" id="IPR050230">
    <property type="entry name" value="CALM/Myosin/TropC-like"/>
</dbReference>
<evidence type="ECO:0000256" key="3">
    <source>
        <dbReference type="ARBA" id="ARBA00023179"/>
    </source>
</evidence>
<reference evidence="5 6" key="1">
    <citation type="journal article" date="2021" name="Elife">
        <title>Chloroplast acquisition without the gene transfer in kleptoplastic sea slugs, Plakobranchus ocellatus.</title>
        <authorList>
            <person name="Maeda T."/>
            <person name="Takahashi S."/>
            <person name="Yoshida T."/>
            <person name="Shimamura S."/>
            <person name="Takaki Y."/>
            <person name="Nagai Y."/>
            <person name="Toyoda A."/>
            <person name="Suzuki Y."/>
            <person name="Arimoto A."/>
            <person name="Ishii H."/>
            <person name="Satoh N."/>
            <person name="Nishiyama T."/>
            <person name="Hasebe M."/>
            <person name="Maruyama T."/>
            <person name="Minagawa J."/>
            <person name="Obokata J."/>
            <person name="Shigenobu S."/>
        </authorList>
    </citation>
    <scope>NUCLEOTIDE SEQUENCE [LARGE SCALE GENOMIC DNA]</scope>
</reference>
<feature type="domain" description="EF-hand" evidence="4">
    <location>
        <begin position="30"/>
        <end position="65"/>
    </location>
</feature>
<dbReference type="Pfam" id="PF00036">
    <property type="entry name" value="EF-hand_1"/>
    <property type="match status" value="1"/>
</dbReference>
<organism evidence="5 6">
    <name type="scientific">Elysia marginata</name>
    <dbReference type="NCBI Taxonomy" id="1093978"/>
    <lineage>
        <taxon>Eukaryota</taxon>
        <taxon>Metazoa</taxon>
        <taxon>Spiralia</taxon>
        <taxon>Lophotrochozoa</taxon>
        <taxon>Mollusca</taxon>
        <taxon>Gastropoda</taxon>
        <taxon>Heterobranchia</taxon>
        <taxon>Euthyneura</taxon>
        <taxon>Panpulmonata</taxon>
        <taxon>Sacoglossa</taxon>
        <taxon>Placobranchoidea</taxon>
        <taxon>Plakobranchidae</taxon>
        <taxon>Elysia</taxon>
    </lineage>
</organism>
<evidence type="ECO:0000256" key="1">
    <source>
        <dbReference type="ARBA" id="ARBA00022737"/>
    </source>
</evidence>
<dbReference type="FunFam" id="1.10.238.10:FF:000001">
    <property type="entry name" value="Calmodulin 1"/>
    <property type="match status" value="1"/>
</dbReference>
<dbReference type="GO" id="GO:0016460">
    <property type="term" value="C:myosin II complex"/>
    <property type="evidence" value="ECO:0007669"/>
    <property type="project" value="TreeGrafter"/>
</dbReference>
<name>A0AAV4JCC0_9GAST</name>
<dbReference type="PROSITE" id="PS00018">
    <property type="entry name" value="EF_HAND_1"/>
    <property type="match status" value="2"/>
</dbReference>
<keyword evidence="1" id="KW-0677">Repeat</keyword>
<proteinExistence type="predicted"/>
<dbReference type="SMART" id="SM00054">
    <property type="entry name" value="EFh"/>
    <property type="match status" value="3"/>
</dbReference>
<dbReference type="CDD" id="cd00051">
    <property type="entry name" value="EFh"/>
    <property type="match status" value="2"/>
</dbReference>
<gene>
    <name evidence="5" type="ORF">ElyMa_003259200</name>
</gene>
<dbReference type="PANTHER" id="PTHR23048">
    <property type="entry name" value="MYOSIN LIGHT CHAIN 1, 3"/>
    <property type="match status" value="1"/>
</dbReference>
<dbReference type="SUPFAM" id="SSF47473">
    <property type="entry name" value="EF-hand"/>
    <property type="match status" value="1"/>
</dbReference>
<dbReference type="PROSITE" id="PS50222">
    <property type="entry name" value="EF_HAND_2"/>
    <property type="match status" value="3"/>
</dbReference>
<comment type="caution">
    <text evidence="5">The sequence shown here is derived from an EMBL/GenBank/DDBJ whole genome shotgun (WGS) entry which is preliminary data.</text>
</comment>
<keyword evidence="2" id="KW-0106">Calcium</keyword>
<protein>
    <submittedName>
        <fullName evidence="5">Calmodulin</fullName>
    </submittedName>
</protein>
<evidence type="ECO:0000259" key="4">
    <source>
        <dbReference type="PROSITE" id="PS50222"/>
    </source>
</evidence>
<dbReference type="Gene3D" id="1.10.238.10">
    <property type="entry name" value="EF-hand"/>
    <property type="match status" value="2"/>
</dbReference>
<keyword evidence="6" id="KW-1185">Reference proteome</keyword>
<evidence type="ECO:0000256" key="2">
    <source>
        <dbReference type="ARBA" id="ARBA00022837"/>
    </source>
</evidence>